<feature type="transmembrane region" description="Helical" evidence="1">
    <location>
        <begin position="12"/>
        <end position="30"/>
    </location>
</feature>
<evidence type="ECO:0000256" key="1">
    <source>
        <dbReference type="SAM" id="Phobius"/>
    </source>
</evidence>
<proteinExistence type="predicted"/>
<accession>A0A4R5MNG2</accession>
<feature type="transmembrane region" description="Helical" evidence="1">
    <location>
        <begin position="36"/>
        <end position="57"/>
    </location>
</feature>
<keyword evidence="1" id="KW-1133">Transmembrane helix</keyword>
<keyword evidence="1" id="KW-0812">Transmembrane</keyword>
<organism evidence="2 3">
    <name type="scientific">Pedobacter changchengzhani</name>
    <dbReference type="NCBI Taxonomy" id="2529274"/>
    <lineage>
        <taxon>Bacteria</taxon>
        <taxon>Pseudomonadati</taxon>
        <taxon>Bacteroidota</taxon>
        <taxon>Sphingobacteriia</taxon>
        <taxon>Sphingobacteriales</taxon>
        <taxon>Sphingobacteriaceae</taxon>
        <taxon>Pedobacter</taxon>
    </lineage>
</organism>
<keyword evidence="3" id="KW-1185">Reference proteome</keyword>
<dbReference type="RefSeq" id="WP_133261791.1">
    <property type="nucleotide sequence ID" value="NZ_SJCY01000003.1"/>
</dbReference>
<evidence type="ECO:0000313" key="2">
    <source>
        <dbReference type="EMBL" id="TDG36845.1"/>
    </source>
</evidence>
<protein>
    <submittedName>
        <fullName evidence="2">Uncharacterized protein</fullName>
    </submittedName>
</protein>
<evidence type="ECO:0000313" key="3">
    <source>
        <dbReference type="Proteomes" id="UP000295668"/>
    </source>
</evidence>
<dbReference type="Proteomes" id="UP000295668">
    <property type="component" value="Unassembled WGS sequence"/>
</dbReference>
<name>A0A4R5MNG2_9SPHI</name>
<sequence length="142" mass="16417">MLSKLKVKDNKNLSFIIVPFCIFPLIFFGIAGVFKVSYLVSSIIMIFLFAIYMVFILKHIKSQEDVYAIIADETEITFIKKGTHKWAEIESVKAISIYSRYKPKLLLITLKNGNYFKINVTNFDYTNDDLEVICKNLGKLEN</sequence>
<dbReference type="AlphaFoldDB" id="A0A4R5MNG2"/>
<reference evidence="2 3" key="1">
    <citation type="submission" date="2019-02" db="EMBL/GenBank/DDBJ databases">
        <title>Pedobacter sp. nov., a novel speices isolated from soil of pinguins habitat in Antarcitica.</title>
        <authorList>
            <person name="He R.-H."/>
        </authorList>
    </citation>
    <scope>NUCLEOTIDE SEQUENCE [LARGE SCALE GENOMIC DNA]</scope>
    <source>
        <strain evidence="2 3">E01020</strain>
    </source>
</reference>
<comment type="caution">
    <text evidence="2">The sequence shown here is derived from an EMBL/GenBank/DDBJ whole genome shotgun (WGS) entry which is preliminary data.</text>
</comment>
<keyword evidence="1" id="KW-0472">Membrane</keyword>
<gene>
    <name evidence="2" type="ORF">EZJ43_06075</name>
</gene>
<dbReference type="OrthoDB" id="765555at2"/>
<dbReference type="EMBL" id="SJCY01000003">
    <property type="protein sequence ID" value="TDG36845.1"/>
    <property type="molecule type" value="Genomic_DNA"/>
</dbReference>